<proteinExistence type="predicted"/>
<dbReference type="Pfam" id="PF12900">
    <property type="entry name" value="Pyridox_ox_2"/>
    <property type="match status" value="1"/>
</dbReference>
<dbReference type="Proteomes" id="UP000295302">
    <property type="component" value="Unassembled WGS sequence"/>
</dbReference>
<gene>
    <name evidence="1" type="ORF">E1286_21625</name>
</gene>
<evidence type="ECO:0000313" key="2">
    <source>
        <dbReference type="Proteomes" id="UP000295302"/>
    </source>
</evidence>
<sequence>MTYDIDARPRALTELSREESLRLLGNAGLGRIVFISRAMPAIRLVSHVMHDGHIVARTGYAPEIEAVLRPRGTSMVVYQADMVDPATHLGWNVMVTGTAALVPDDGAFAGRQSWTGDKTALVLRIRPELVTGFEVTGFEVTGFEVTGFEVTGDPSPR</sequence>
<organism evidence="1 2">
    <name type="scientific">Nonomuraea terrae</name>
    <dbReference type="NCBI Taxonomy" id="2530383"/>
    <lineage>
        <taxon>Bacteria</taxon>
        <taxon>Bacillati</taxon>
        <taxon>Actinomycetota</taxon>
        <taxon>Actinomycetes</taxon>
        <taxon>Streptosporangiales</taxon>
        <taxon>Streptosporangiaceae</taxon>
        <taxon>Nonomuraea</taxon>
    </lineage>
</organism>
<dbReference type="EMBL" id="SMKQ01000065">
    <property type="protein sequence ID" value="TDD46177.1"/>
    <property type="molecule type" value="Genomic_DNA"/>
</dbReference>
<accession>A0A4V2YLC5</accession>
<dbReference type="OrthoDB" id="3212118at2"/>
<comment type="caution">
    <text evidence="1">The sequence shown here is derived from an EMBL/GenBank/DDBJ whole genome shotgun (WGS) entry which is preliminary data.</text>
</comment>
<name>A0A4V2YLC5_9ACTN</name>
<dbReference type="RefSeq" id="WP_132615259.1">
    <property type="nucleotide sequence ID" value="NZ_SMKQ01000065.1"/>
</dbReference>
<reference evidence="1 2" key="1">
    <citation type="submission" date="2019-03" db="EMBL/GenBank/DDBJ databases">
        <title>Draft genome sequences of novel Actinobacteria.</title>
        <authorList>
            <person name="Sahin N."/>
            <person name="Ay H."/>
            <person name="Saygin H."/>
        </authorList>
    </citation>
    <scope>NUCLEOTIDE SEQUENCE [LARGE SCALE GENOMIC DNA]</scope>
    <source>
        <strain evidence="1 2">CH32</strain>
    </source>
</reference>
<dbReference type="AlphaFoldDB" id="A0A4V2YLC5"/>
<dbReference type="SUPFAM" id="SSF50475">
    <property type="entry name" value="FMN-binding split barrel"/>
    <property type="match status" value="1"/>
</dbReference>
<dbReference type="InterPro" id="IPR024747">
    <property type="entry name" value="Pyridox_Oxase-rel"/>
</dbReference>
<protein>
    <submittedName>
        <fullName evidence="1">Pyridoxamine 5'-phosphate oxidase family protein</fullName>
    </submittedName>
</protein>
<evidence type="ECO:0000313" key="1">
    <source>
        <dbReference type="EMBL" id="TDD46177.1"/>
    </source>
</evidence>
<dbReference type="Gene3D" id="2.30.110.10">
    <property type="entry name" value="Electron Transport, Fmn-binding Protein, Chain A"/>
    <property type="match status" value="1"/>
</dbReference>
<dbReference type="InterPro" id="IPR012349">
    <property type="entry name" value="Split_barrel_FMN-bd"/>
</dbReference>
<keyword evidence="2" id="KW-1185">Reference proteome</keyword>